<feature type="chain" id="PRO_5015839207" evidence="2">
    <location>
        <begin position="21"/>
        <end position="87"/>
    </location>
</feature>
<evidence type="ECO:0000256" key="1">
    <source>
        <dbReference type="SAM" id="MobiDB-lite"/>
    </source>
</evidence>
<gene>
    <name evidence="3" type="ORF">DI623_10260</name>
</gene>
<keyword evidence="2" id="KW-0732">Signal</keyword>
<feature type="compositionally biased region" description="Pro residues" evidence="1">
    <location>
        <begin position="25"/>
        <end position="34"/>
    </location>
</feature>
<accession>A0A2W5C5G2</accession>
<feature type="signal peptide" evidence="2">
    <location>
        <begin position="1"/>
        <end position="20"/>
    </location>
</feature>
<feature type="region of interest" description="Disordered" evidence="1">
    <location>
        <begin position="16"/>
        <end position="87"/>
    </location>
</feature>
<evidence type="ECO:0000313" key="3">
    <source>
        <dbReference type="EMBL" id="PZO89438.1"/>
    </source>
</evidence>
<protein>
    <submittedName>
        <fullName evidence="3">Uncharacterized protein</fullName>
    </submittedName>
</protein>
<dbReference type="AlphaFoldDB" id="A0A2W5C5G2"/>
<comment type="caution">
    <text evidence="3">The sequence shown here is derived from an EMBL/GenBank/DDBJ whole genome shotgun (WGS) entry which is preliminary data.</text>
</comment>
<dbReference type="EMBL" id="QFNN01000059">
    <property type="protein sequence ID" value="PZO89438.1"/>
    <property type="molecule type" value="Genomic_DNA"/>
</dbReference>
<organism evidence="3 4">
    <name type="scientific">Sphingomonas sanxanigenens</name>
    <dbReference type="NCBI Taxonomy" id="397260"/>
    <lineage>
        <taxon>Bacteria</taxon>
        <taxon>Pseudomonadati</taxon>
        <taxon>Pseudomonadota</taxon>
        <taxon>Alphaproteobacteria</taxon>
        <taxon>Sphingomonadales</taxon>
        <taxon>Sphingomonadaceae</taxon>
        <taxon>Sphingomonas</taxon>
    </lineage>
</organism>
<proteinExistence type="predicted"/>
<dbReference type="Proteomes" id="UP000249066">
    <property type="component" value="Unassembled WGS sequence"/>
</dbReference>
<evidence type="ECO:0000256" key="2">
    <source>
        <dbReference type="SAM" id="SignalP"/>
    </source>
</evidence>
<reference evidence="3 4" key="1">
    <citation type="submission" date="2017-08" db="EMBL/GenBank/DDBJ databases">
        <title>Infants hospitalized years apart are colonized by the same room-sourced microbial strains.</title>
        <authorList>
            <person name="Brooks B."/>
            <person name="Olm M.R."/>
            <person name="Firek B.A."/>
            <person name="Baker R."/>
            <person name="Thomas B.C."/>
            <person name="Morowitz M.J."/>
            <person name="Banfield J.F."/>
        </authorList>
    </citation>
    <scope>NUCLEOTIDE SEQUENCE [LARGE SCALE GENOMIC DNA]</scope>
    <source>
        <strain evidence="3">S2_018_000_R2_101</strain>
    </source>
</reference>
<evidence type="ECO:0000313" key="4">
    <source>
        <dbReference type="Proteomes" id="UP000249066"/>
    </source>
</evidence>
<name>A0A2W5C5G2_9SPHN</name>
<sequence>MHKTFLIAAAAATLAIPAIAQTTSPPDPARPAPMPGQSAAPEQDPEALPKPGATPQPAPTLDPSVDRNNNGVPDDRETPKPHHTPRA</sequence>